<reference evidence="2" key="2">
    <citation type="submission" date="2023-03" db="EMBL/GenBank/DDBJ databases">
        <title>Complete genome sequences of 52 Bacillus and Priestia strains isolated from West-African fermentations and 26 reference strains from the DSMZ collection.</title>
        <authorList>
            <person name="Wiedenbein E.S."/>
            <person name="Canoy T.S."/>
            <person name="Hui Y."/>
            <person name="Parkouda C."/>
            <person name="Dawende C."/>
            <person name="Ametefe E."/>
            <person name="Jespersen L."/>
            <person name="Nielsen D.S."/>
        </authorList>
    </citation>
    <scope>NUCLEOTIDE SEQUENCE</scope>
    <source>
        <strain evidence="2">PRO56</strain>
    </source>
</reference>
<dbReference type="SUPFAM" id="SSF160755">
    <property type="entry name" value="YugN-like"/>
    <property type="match status" value="1"/>
</dbReference>
<dbReference type="STRING" id="483913.AN935_15720"/>
<dbReference type="Pfam" id="PF08868">
    <property type="entry name" value="YugN"/>
    <property type="match status" value="1"/>
</dbReference>
<proteinExistence type="predicted"/>
<organism evidence="1 3">
    <name type="scientific">Bacillus subtilis</name>
    <dbReference type="NCBI Taxonomy" id="1423"/>
    <lineage>
        <taxon>Bacteria</taxon>
        <taxon>Bacillati</taxon>
        <taxon>Bacillota</taxon>
        <taxon>Bacilli</taxon>
        <taxon>Bacillales</taxon>
        <taxon>Bacillaceae</taxon>
        <taxon>Bacillus</taxon>
    </lineage>
</organism>
<evidence type="ECO:0000313" key="2">
    <source>
        <dbReference type="EMBL" id="WEY86103.1"/>
    </source>
</evidence>
<dbReference type="EMBL" id="CP120576">
    <property type="protein sequence ID" value="WEY86103.1"/>
    <property type="molecule type" value="Genomic_DNA"/>
</dbReference>
<dbReference type="EMBL" id="JXBC01000013">
    <property type="protein sequence ID" value="KIU05312.1"/>
    <property type="molecule type" value="Genomic_DNA"/>
</dbReference>
<name>A0A0D1KGK8_BACIU</name>
<sequence length="134" mass="15149">MIPIPSTIDGQSFLLQELEQVMKPLGYVINGGWEYDHGYFDYKIDDRDGYLFLRVPVNSVQGSLDERGAAVRIGTPFMLRQVFQADVDDHAEGGPFQSLFNQFSEPERRDAEIDPAFLDIGASLVKELEDVLLH</sequence>
<evidence type="ECO:0000313" key="1">
    <source>
        <dbReference type="EMBL" id="KIU05312.1"/>
    </source>
</evidence>
<dbReference type="AlphaFoldDB" id="A0A0D1KGK8"/>
<accession>A0A0D1KGK8</accession>
<gene>
    <name evidence="2" type="primary">yugN</name>
    <name evidence="2" type="ORF">P5633_08290</name>
    <name evidence="1" type="ORF">SC09_contig4orf00053</name>
</gene>
<dbReference type="Proteomes" id="UP000032247">
    <property type="component" value="Unassembled WGS sequence"/>
</dbReference>
<dbReference type="InterPro" id="IPR014967">
    <property type="entry name" value="Uncharacterised_YugN-like"/>
</dbReference>
<protein>
    <submittedName>
        <fullName evidence="2">YugN-like family protein</fullName>
    </submittedName>
</protein>
<dbReference type="InterPro" id="IPR036491">
    <property type="entry name" value="YugN-like_sf"/>
</dbReference>
<dbReference type="PATRIC" id="fig|1423.173.peg.3843"/>
<reference evidence="1 3" key="1">
    <citation type="submission" date="2014-12" db="EMBL/GenBank/DDBJ databases">
        <title>Comparative genome analysis of Bacillus coagulans HM-08, Clostridium butyricum HM-68, Bacillus subtilis HM-66 and Bacillus licheniformis BL-09.</title>
        <authorList>
            <person name="Zhang H."/>
        </authorList>
    </citation>
    <scope>NUCLEOTIDE SEQUENCE [LARGE SCALE GENOMIC DNA]</scope>
    <source>
        <strain evidence="1 3">HM-66</strain>
    </source>
</reference>
<dbReference type="Gene3D" id="3.30.310.100">
    <property type="entry name" value="YugN-like"/>
    <property type="match status" value="1"/>
</dbReference>
<dbReference type="Proteomes" id="UP001214898">
    <property type="component" value="Chromosome"/>
</dbReference>
<evidence type="ECO:0000313" key="3">
    <source>
        <dbReference type="Proteomes" id="UP000032247"/>
    </source>
</evidence>